<dbReference type="EMBL" id="CP121472">
    <property type="protein sequence ID" value="WPL18664.1"/>
    <property type="molecule type" value="Genomic_DNA"/>
</dbReference>
<dbReference type="Proteomes" id="UP001432180">
    <property type="component" value="Chromosome"/>
</dbReference>
<name>A0ABZ0SDL2_9GAMM</name>
<reference evidence="1 2" key="1">
    <citation type="journal article" date="2023" name="Microorganisms">
        <title>Thiorhodovibrio frisius and Trv. litoralis spp. nov., Two Novel Members from a Clade of Fastidious Purple Sulfur Bacteria That Exhibit Unique Red-Shifted Light-Harvesting Capabilities.</title>
        <authorList>
            <person name="Methner A."/>
            <person name="Kuzyk S.B."/>
            <person name="Petersen J."/>
            <person name="Bauer S."/>
            <person name="Brinkmann H."/>
            <person name="Sichau K."/>
            <person name="Wanner G."/>
            <person name="Wolf J."/>
            <person name="Neumann-Schaal M."/>
            <person name="Henke P."/>
            <person name="Tank M."/>
            <person name="Sproer C."/>
            <person name="Bunk B."/>
            <person name="Overmann J."/>
        </authorList>
    </citation>
    <scope>NUCLEOTIDE SEQUENCE [LARGE SCALE GENOMIC DNA]</scope>
    <source>
        <strain evidence="1 2">DSM 6702</strain>
    </source>
</reference>
<gene>
    <name evidence="1" type="ORF">Thiowin_03747</name>
</gene>
<accession>A0ABZ0SDL2</accession>
<keyword evidence="2" id="KW-1185">Reference proteome</keyword>
<evidence type="ECO:0000313" key="1">
    <source>
        <dbReference type="EMBL" id="WPL18664.1"/>
    </source>
</evidence>
<sequence>MTAFASALLRRRDDYNQRFLHARHLHRGLEAGAFHEVLRRHAAPLVERLAEHLVEQQTTASDGVLDGVVPPLYDLCLQLTAQDLLGPGTRVPVMAELFDRLLPPLAGLALAEPQRILAALANALHHLAMEPAADPQCWIDRLLALAPRLTSVQALLQAGQVAAWRCGMAHYRDSAYQLARQLEPELLAVLFDRPRIQGAGQNEPQSENTTQDLLAELADPWFQPDTPAHEKHLRLVARVGGFVGFDGPFAEPPEVTRFGELLYALDSQQTWRLFADRFGQVLKGQGSNRPAGKANARSHFRIDAAGVVSRGKQRAHFPQLAGWRSAASTEQTLVVSLPHSHYLFLVALC</sequence>
<organism evidence="1 2">
    <name type="scientific">Thiorhodovibrio winogradskyi</name>
    <dbReference type="NCBI Taxonomy" id="77007"/>
    <lineage>
        <taxon>Bacteria</taxon>
        <taxon>Pseudomonadati</taxon>
        <taxon>Pseudomonadota</taxon>
        <taxon>Gammaproteobacteria</taxon>
        <taxon>Chromatiales</taxon>
        <taxon>Chromatiaceae</taxon>
        <taxon>Thiorhodovibrio</taxon>
    </lineage>
</organism>
<evidence type="ECO:0000313" key="2">
    <source>
        <dbReference type="Proteomes" id="UP001432180"/>
    </source>
</evidence>
<protein>
    <submittedName>
        <fullName evidence="1">Uncharacterized protein</fullName>
    </submittedName>
</protein>
<proteinExistence type="predicted"/>
<dbReference type="RefSeq" id="WP_328984416.1">
    <property type="nucleotide sequence ID" value="NZ_CP121472.1"/>
</dbReference>